<evidence type="ECO:0000256" key="2">
    <source>
        <dbReference type="ARBA" id="ARBA00004541"/>
    </source>
</evidence>
<keyword evidence="8" id="KW-1185">Reference proteome</keyword>
<dbReference type="Gene3D" id="1.10.8.680">
    <property type="entry name" value="Ypt/Rab-GAP domain of gyp1p, domain 2"/>
    <property type="match status" value="1"/>
</dbReference>
<evidence type="ECO:0000313" key="7">
    <source>
        <dbReference type="EMBL" id="CAG5089013.1"/>
    </source>
</evidence>
<dbReference type="OrthoDB" id="18718at2759"/>
<dbReference type="PANTHER" id="PTHR13530:SF3">
    <property type="entry name" value="TBC1 DOMAIN FAMILY MEMBER 7"/>
    <property type="match status" value="1"/>
</dbReference>
<evidence type="ECO:0000256" key="6">
    <source>
        <dbReference type="ARBA" id="ARBA00023329"/>
    </source>
</evidence>
<evidence type="ECO:0000256" key="4">
    <source>
        <dbReference type="ARBA" id="ARBA00022490"/>
    </source>
</evidence>
<keyword evidence="3" id="KW-0343">GTPase activation</keyword>
<dbReference type="AlphaFoldDB" id="A0A8J2MQ44"/>
<dbReference type="InterPro" id="IPR043039">
    <property type="entry name" value="TBC1D7_dom2"/>
</dbReference>
<evidence type="ECO:0000256" key="3">
    <source>
        <dbReference type="ARBA" id="ARBA00022468"/>
    </source>
</evidence>
<evidence type="ECO:0000313" key="8">
    <source>
        <dbReference type="Proteomes" id="UP000786811"/>
    </source>
</evidence>
<dbReference type="GO" id="GO:0032007">
    <property type="term" value="P:negative regulation of TOR signaling"/>
    <property type="evidence" value="ECO:0007669"/>
    <property type="project" value="TreeGrafter"/>
</dbReference>
<reference evidence="7" key="1">
    <citation type="submission" date="2021-04" db="EMBL/GenBank/DDBJ databases">
        <authorList>
            <person name="Chebbi M.A.C M."/>
        </authorList>
    </citation>
    <scope>NUCLEOTIDE SEQUENCE</scope>
</reference>
<comment type="subcellular location">
    <subcellularLocation>
        <location evidence="2">Cytoplasmic vesicle</location>
    </subcellularLocation>
    <subcellularLocation>
        <location evidence="1">Endomembrane system</location>
    </subcellularLocation>
</comment>
<dbReference type="EMBL" id="CAJNRD030001119">
    <property type="protein sequence ID" value="CAG5089013.1"/>
    <property type="molecule type" value="Genomic_DNA"/>
</dbReference>
<organism evidence="7 8">
    <name type="scientific">Cotesia congregata</name>
    <name type="common">Parasitoid wasp</name>
    <name type="synonym">Apanteles congregatus</name>
    <dbReference type="NCBI Taxonomy" id="51543"/>
    <lineage>
        <taxon>Eukaryota</taxon>
        <taxon>Metazoa</taxon>
        <taxon>Ecdysozoa</taxon>
        <taxon>Arthropoda</taxon>
        <taxon>Hexapoda</taxon>
        <taxon>Insecta</taxon>
        <taxon>Pterygota</taxon>
        <taxon>Neoptera</taxon>
        <taxon>Endopterygota</taxon>
        <taxon>Hymenoptera</taxon>
        <taxon>Apocrita</taxon>
        <taxon>Ichneumonoidea</taxon>
        <taxon>Braconidae</taxon>
        <taxon>Microgastrinae</taxon>
        <taxon>Cotesia</taxon>
    </lineage>
</organism>
<evidence type="ECO:0000256" key="1">
    <source>
        <dbReference type="ARBA" id="ARBA00004308"/>
    </source>
</evidence>
<dbReference type="GO" id="GO:0012505">
    <property type="term" value="C:endomembrane system"/>
    <property type="evidence" value="ECO:0007669"/>
    <property type="project" value="UniProtKB-SubCell"/>
</dbReference>
<dbReference type="Proteomes" id="UP000786811">
    <property type="component" value="Unassembled WGS sequence"/>
</dbReference>
<keyword evidence="6" id="KW-0968">Cytoplasmic vesicle</keyword>
<name>A0A8J2MQ44_COTCN</name>
<proteinExistence type="predicted"/>
<accession>A0A8J2MQ44</accession>
<evidence type="ECO:0000256" key="5">
    <source>
        <dbReference type="ARBA" id="ARBA00023136"/>
    </source>
</evidence>
<protein>
    <submittedName>
        <fullName evidence="7">Uncharacterized protein</fullName>
    </submittedName>
</protein>
<gene>
    <name evidence="7" type="ORF">HICCMSTLAB_LOCUS5067</name>
</gene>
<sequence length="133" mass="16036">MQRKKEFHDLEKALRVTKIVDENSKSHQTLLIMWLLRKRRAKLDINSQLESSLFRAMSRMAESLWHIMDGDQEYEKKIDIYWLLSGFLDHVDKFYNDVGRLIECTLALLEKEDSDLYEHLLQFEVFNNIPFDR</sequence>
<dbReference type="InterPro" id="IPR039842">
    <property type="entry name" value="TBC1D7"/>
</dbReference>
<keyword evidence="4" id="KW-0963">Cytoplasm</keyword>
<dbReference type="PANTHER" id="PTHR13530">
    <property type="entry name" value="TBC1 DOMAIN FAMILY MEMBER 7"/>
    <property type="match status" value="1"/>
</dbReference>
<dbReference type="GO" id="GO:0031410">
    <property type="term" value="C:cytoplasmic vesicle"/>
    <property type="evidence" value="ECO:0007669"/>
    <property type="project" value="UniProtKB-SubCell"/>
</dbReference>
<keyword evidence="5" id="KW-0472">Membrane</keyword>
<dbReference type="GO" id="GO:0005096">
    <property type="term" value="F:GTPase activator activity"/>
    <property type="evidence" value="ECO:0007669"/>
    <property type="project" value="UniProtKB-KW"/>
</dbReference>
<comment type="caution">
    <text evidence="7">The sequence shown here is derived from an EMBL/GenBank/DDBJ whole genome shotgun (WGS) entry which is preliminary data.</text>
</comment>